<comment type="function">
    <text evidence="17">Core subunit of the mitochondrial membrane respiratory chain NADH dehydrogenase (Complex I) which catalyzes electron transfer from NADH through the respiratory chain, using ubiquinone as an electron acceptor. Essential for the catalytic activity and assembly of complex I.</text>
</comment>
<evidence type="ECO:0000256" key="2">
    <source>
        <dbReference type="ARBA" id="ARBA00004225"/>
    </source>
</evidence>
<geneLocation type="mitochondrion" evidence="19"/>
<dbReference type="PRINTS" id="PR01437">
    <property type="entry name" value="NUOXDRDTASE4"/>
</dbReference>
<comment type="catalytic activity">
    <reaction evidence="16 17">
        <text>a ubiquinone + NADH + 5 H(+)(in) = a ubiquinol + NAD(+) + 4 H(+)(out)</text>
        <dbReference type="Rhea" id="RHEA:29091"/>
        <dbReference type="Rhea" id="RHEA-COMP:9565"/>
        <dbReference type="Rhea" id="RHEA-COMP:9566"/>
        <dbReference type="ChEBI" id="CHEBI:15378"/>
        <dbReference type="ChEBI" id="CHEBI:16389"/>
        <dbReference type="ChEBI" id="CHEBI:17976"/>
        <dbReference type="ChEBI" id="CHEBI:57540"/>
        <dbReference type="ChEBI" id="CHEBI:57945"/>
        <dbReference type="EC" id="7.1.1.2"/>
    </reaction>
</comment>
<evidence type="ECO:0000256" key="16">
    <source>
        <dbReference type="ARBA" id="ARBA00049551"/>
    </source>
</evidence>
<dbReference type="AlphaFoldDB" id="Q1HBD6"/>
<dbReference type="EC" id="7.1.1.2" evidence="4 17"/>
<evidence type="ECO:0000256" key="1">
    <source>
        <dbReference type="ARBA" id="ARBA00003257"/>
    </source>
</evidence>
<keyword evidence="9" id="KW-1278">Translocase</keyword>
<evidence type="ECO:0000256" key="14">
    <source>
        <dbReference type="ARBA" id="ARBA00023128"/>
    </source>
</evidence>
<name>Q1HBD6_THACS</name>
<dbReference type="EMBL" id="DQ520857">
    <property type="protein sequence ID" value="ABF48141.1"/>
    <property type="molecule type" value="Genomic_DNA"/>
</dbReference>
<evidence type="ECO:0000256" key="17">
    <source>
        <dbReference type="RuleBase" id="RU003297"/>
    </source>
</evidence>
<feature type="transmembrane region" description="Helical" evidence="17">
    <location>
        <begin position="322"/>
        <end position="343"/>
    </location>
</feature>
<feature type="transmembrane region" description="Helical" evidence="17">
    <location>
        <begin position="80"/>
        <end position="98"/>
    </location>
</feature>
<evidence type="ECO:0000256" key="5">
    <source>
        <dbReference type="ARBA" id="ARBA00021006"/>
    </source>
</evidence>
<dbReference type="GO" id="GO:0048039">
    <property type="term" value="F:ubiquinone binding"/>
    <property type="evidence" value="ECO:0007669"/>
    <property type="project" value="TreeGrafter"/>
</dbReference>
<protein>
    <recommendedName>
        <fullName evidence="5 17">NADH-ubiquinone oxidoreductase chain 4</fullName>
        <ecNumber evidence="4 17">7.1.1.2</ecNumber>
    </recommendedName>
</protein>
<feature type="domain" description="NADH:quinone oxidoreductase/Mrp antiporter transmembrane" evidence="18">
    <location>
        <begin position="73"/>
        <end position="334"/>
    </location>
</feature>
<feature type="transmembrane region" description="Helical" evidence="17">
    <location>
        <begin position="24"/>
        <end position="43"/>
    </location>
</feature>
<dbReference type="GO" id="GO:0015990">
    <property type="term" value="P:electron transport coupled proton transport"/>
    <property type="evidence" value="ECO:0007669"/>
    <property type="project" value="TreeGrafter"/>
</dbReference>
<dbReference type="PANTHER" id="PTHR43507">
    <property type="entry name" value="NADH-UBIQUINONE OXIDOREDUCTASE CHAIN 4"/>
    <property type="match status" value="1"/>
</dbReference>
<feature type="transmembrane region" description="Helical" evidence="17">
    <location>
        <begin position="55"/>
        <end position="74"/>
    </location>
</feature>
<comment type="similarity">
    <text evidence="3 17">Belongs to the complex I subunit 4 family.</text>
</comment>
<feature type="transmembrane region" description="Helical" evidence="17">
    <location>
        <begin position="282"/>
        <end position="302"/>
    </location>
</feature>
<evidence type="ECO:0000259" key="18">
    <source>
        <dbReference type="Pfam" id="PF00361"/>
    </source>
</evidence>
<keyword evidence="14 17" id="KW-0496">Mitochondrion</keyword>
<comment type="subcellular location">
    <subcellularLocation>
        <location evidence="2 17">Mitochondrion membrane</location>
        <topology evidence="2 17">Multi-pass membrane protein</topology>
    </subcellularLocation>
</comment>
<keyword evidence="10 17" id="KW-0249">Electron transport</keyword>
<evidence type="ECO:0000256" key="10">
    <source>
        <dbReference type="ARBA" id="ARBA00022982"/>
    </source>
</evidence>
<evidence type="ECO:0000256" key="15">
    <source>
        <dbReference type="ARBA" id="ARBA00023136"/>
    </source>
</evidence>
<feature type="transmembrane region" description="Helical" evidence="17">
    <location>
        <begin position="105"/>
        <end position="124"/>
    </location>
</feature>
<keyword evidence="7 17" id="KW-0679">Respiratory chain</keyword>
<dbReference type="InterPro" id="IPR003918">
    <property type="entry name" value="NADH_UbQ_OxRdtase"/>
</dbReference>
<dbReference type="PANTHER" id="PTHR43507:SF20">
    <property type="entry name" value="NADH-UBIQUINONE OXIDOREDUCTASE CHAIN 4"/>
    <property type="match status" value="1"/>
</dbReference>
<accession>Q1HBD6</accession>
<dbReference type="GO" id="GO:0008137">
    <property type="term" value="F:NADH dehydrogenase (ubiquinone) activity"/>
    <property type="evidence" value="ECO:0007669"/>
    <property type="project" value="UniProtKB-UniRule"/>
</dbReference>
<evidence type="ECO:0000256" key="6">
    <source>
        <dbReference type="ARBA" id="ARBA00022448"/>
    </source>
</evidence>
<feature type="transmembrane region" description="Helical" evidence="17">
    <location>
        <begin position="363"/>
        <end position="384"/>
    </location>
</feature>
<dbReference type="InterPro" id="IPR001750">
    <property type="entry name" value="ND/Mrp_TM"/>
</dbReference>
<keyword evidence="15 17" id="KW-0472">Membrane</keyword>
<dbReference type="EMBL" id="DQ520858">
    <property type="protein sequence ID" value="ABF48153.1"/>
    <property type="molecule type" value="Genomic_DNA"/>
</dbReference>
<gene>
    <name evidence="19" type="primary">nad4</name>
</gene>
<evidence type="ECO:0000256" key="4">
    <source>
        <dbReference type="ARBA" id="ARBA00012944"/>
    </source>
</evidence>
<evidence type="ECO:0000256" key="7">
    <source>
        <dbReference type="ARBA" id="ARBA00022660"/>
    </source>
</evidence>
<feature type="transmembrane region" description="Helical" evidence="17">
    <location>
        <begin position="144"/>
        <end position="164"/>
    </location>
</feature>
<evidence type="ECO:0000256" key="11">
    <source>
        <dbReference type="ARBA" id="ARBA00022989"/>
    </source>
</evidence>
<reference evidence="19" key="2">
    <citation type="submission" date="2006-04" db="EMBL/GenBank/DDBJ databases">
        <authorList>
            <person name="Tang S."/>
            <person name="Hyman B."/>
        </authorList>
    </citation>
    <scope>NUCLEOTIDE SEQUENCE</scope>
</reference>
<evidence type="ECO:0000256" key="3">
    <source>
        <dbReference type="ARBA" id="ARBA00009025"/>
    </source>
</evidence>
<evidence type="ECO:0000256" key="13">
    <source>
        <dbReference type="ARBA" id="ARBA00023075"/>
    </source>
</evidence>
<keyword evidence="13 17" id="KW-0830">Ubiquinone</keyword>
<evidence type="ECO:0000313" key="19">
    <source>
        <dbReference type="EMBL" id="ABF48153.1"/>
    </source>
</evidence>
<dbReference type="GO" id="GO:0042773">
    <property type="term" value="P:ATP synthesis coupled electron transport"/>
    <property type="evidence" value="ECO:0007669"/>
    <property type="project" value="InterPro"/>
</dbReference>
<evidence type="ECO:0000256" key="12">
    <source>
        <dbReference type="ARBA" id="ARBA00023027"/>
    </source>
</evidence>
<sequence length="398" mass="46306">MLNCKFNLHPELSALFTCWMLTSWWFMFSKLLISVLFIIWLVLKMVWGLNFNNKLYTMILGLIIVLFLVTDYLWKFYMLFELSMIPMLVLILGYGINLSRLMASFYMLMYMLIFSFPMLSVILINMCLSTNLLVENWNLNIFTSYFTVMPFLTKCPMFGLHLWLPKAHVEASTTGSMILAAGLLKMGTYGLMKLMFWNAWTINNTWLLLGMVLSVYLCSLQSDFKKLVAYSSVAHMSMSIIILNLSIISFISMVMINLSHTLISSCMFYFSGLMSALVKSRLIFFMSTTILTQYILFCLMLMNLSVPPMVSFISEYYTISSIFIKSHLSVLTLLLFGLISLMYTSMLYNFMNFNYNKMKQISITSLSLIFWHFCSMMYWLVLYYSEGLLTFFKNGGLK</sequence>
<evidence type="ECO:0000256" key="8">
    <source>
        <dbReference type="ARBA" id="ARBA00022692"/>
    </source>
</evidence>
<comment type="function">
    <text evidence="1">Core subunit of the mitochondrial membrane respiratory chain NADH dehydrogenase (Complex I) that is believed to belong to the minimal assembly required for catalysis. Complex I functions in the transfer of electrons from NADH to the respiratory chain. The immediate electron acceptor for the enzyme is believed to be ubiquinone.</text>
</comment>
<organism evidence="19">
    <name type="scientific">Thaumamermis cosgrovei</name>
    <name type="common">Pillbug parasitic nematode</name>
    <dbReference type="NCBI Taxonomy" id="382538"/>
    <lineage>
        <taxon>Eukaryota</taxon>
        <taxon>Metazoa</taxon>
        <taxon>Ecdysozoa</taxon>
        <taxon>Nematoda</taxon>
        <taxon>Enoplea</taxon>
        <taxon>Dorylaimia</taxon>
        <taxon>Mermithida</taxon>
        <taxon>Mermithoidea</taxon>
        <taxon>Mermithidae</taxon>
        <taxon>Thaumamermis</taxon>
    </lineage>
</organism>
<dbReference type="GO" id="GO:0003954">
    <property type="term" value="F:NADH dehydrogenase activity"/>
    <property type="evidence" value="ECO:0007669"/>
    <property type="project" value="TreeGrafter"/>
</dbReference>
<keyword evidence="8 17" id="KW-0812">Transmembrane</keyword>
<feature type="transmembrane region" description="Helical" evidence="17">
    <location>
        <begin position="202"/>
        <end position="220"/>
    </location>
</feature>
<dbReference type="Pfam" id="PF00361">
    <property type="entry name" value="Proton_antipo_M"/>
    <property type="match status" value="1"/>
</dbReference>
<evidence type="ECO:0000256" key="9">
    <source>
        <dbReference type="ARBA" id="ARBA00022967"/>
    </source>
</evidence>
<keyword evidence="6 17" id="KW-0813">Transport</keyword>
<keyword evidence="11 17" id="KW-1133">Transmembrane helix</keyword>
<dbReference type="GO" id="GO:0031966">
    <property type="term" value="C:mitochondrial membrane"/>
    <property type="evidence" value="ECO:0007669"/>
    <property type="project" value="UniProtKB-SubCell"/>
</dbReference>
<proteinExistence type="inferred from homology"/>
<reference evidence="19" key="1">
    <citation type="journal article" date="2005" name="J. Nematol.">
        <title>Rolling circle amplification of complete nematode mitochondrial genomes.</title>
        <authorList>
            <person name="Tang S."/>
            <person name="Hyman B."/>
        </authorList>
    </citation>
    <scope>NUCLEOTIDE SEQUENCE</scope>
</reference>
<keyword evidence="12 17" id="KW-0520">NAD</keyword>